<keyword evidence="7" id="KW-0472">Membrane</keyword>
<dbReference type="Pfam" id="PF03865">
    <property type="entry name" value="ShlB"/>
    <property type="match status" value="1"/>
</dbReference>
<evidence type="ECO:0000256" key="5">
    <source>
        <dbReference type="ARBA" id="ARBA00022692"/>
    </source>
</evidence>
<evidence type="ECO:0000313" key="10">
    <source>
        <dbReference type="Proteomes" id="UP000182987"/>
    </source>
</evidence>
<protein>
    <submittedName>
        <fullName evidence="9">Peptide transporter</fullName>
    </submittedName>
</protein>
<evidence type="ECO:0000256" key="6">
    <source>
        <dbReference type="ARBA" id="ARBA00022927"/>
    </source>
</evidence>
<dbReference type="RefSeq" id="WP_046967221.1">
    <property type="nucleotide sequence ID" value="NZ_CP017480.1"/>
</dbReference>
<dbReference type="Proteomes" id="UP000182987">
    <property type="component" value="Chromosome"/>
</dbReference>
<dbReference type="InterPro" id="IPR013686">
    <property type="entry name" value="Polypept-transport_assoc_ShlB"/>
</dbReference>
<dbReference type="InterPro" id="IPR005565">
    <property type="entry name" value="Hemolysn_activator_HlyB_C"/>
</dbReference>
<dbReference type="GO" id="GO:0009279">
    <property type="term" value="C:cell outer membrane"/>
    <property type="evidence" value="ECO:0007669"/>
    <property type="project" value="UniProtKB-SubCell"/>
</dbReference>
<dbReference type="InterPro" id="IPR034746">
    <property type="entry name" value="POTRA"/>
</dbReference>
<dbReference type="PANTHER" id="PTHR34597:SF1">
    <property type="entry name" value="HEME_HEMOPEXIN TRANSPORTER PROTEIN HUXB"/>
    <property type="match status" value="1"/>
</dbReference>
<dbReference type="GO" id="GO:0046819">
    <property type="term" value="P:protein secretion by the type V secretion system"/>
    <property type="evidence" value="ECO:0007669"/>
    <property type="project" value="TreeGrafter"/>
</dbReference>
<dbReference type="GO" id="GO:0098046">
    <property type="term" value="C:type V protein secretion system complex"/>
    <property type="evidence" value="ECO:0007669"/>
    <property type="project" value="TreeGrafter"/>
</dbReference>
<evidence type="ECO:0000256" key="2">
    <source>
        <dbReference type="ARBA" id="ARBA00009055"/>
    </source>
</evidence>
<organism evidence="9 10">
    <name type="scientific">Luteibacter rhizovicinus DSM 16549</name>
    <dbReference type="NCBI Taxonomy" id="1440763"/>
    <lineage>
        <taxon>Bacteria</taxon>
        <taxon>Pseudomonadati</taxon>
        <taxon>Pseudomonadota</taxon>
        <taxon>Gammaproteobacteria</taxon>
        <taxon>Lysobacterales</taxon>
        <taxon>Rhodanobacteraceae</taxon>
        <taxon>Luteibacter</taxon>
    </lineage>
</organism>
<dbReference type="PANTHER" id="PTHR34597">
    <property type="entry name" value="SLR1661 PROTEIN"/>
    <property type="match status" value="1"/>
</dbReference>
<dbReference type="EMBL" id="CP017480">
    <property type="protein sequence ID" value="APG04834.1"/>
    <property type="molecule type" value="Genomic_DNA"/>
</dbReference>
<dbReference type="AlphaFoldDB" id="A0A0G9HCC9"/>
<dbReference type="STRING" id="1440763.BJI69_13655"/>
<name>A0A0G9HCC9_9GAMM</name>
<keyword evidence="5" id="KW-0812">Transmembrane</keyword>
<dbReference type="Gene3D" id="2.40.160.50">
    <property type="entry name" value="membrane protein fhac: a member of the omp85/tpsb transporter family"/>
    <property type="match status" value="1"/>
</dbReference>
<sequence length="559" mass="60025">MIVNIKWLPLMLLGLCQGAVAQQTQSIPGAGSQLRQIAPAPSLPRTTPAMRIEQVSPTQLPGTGTAKVEVRALNLTGVAIFPVEELISASGFTPGAMLGLADLQVMATRITEHYHQHGYFVARAYLPAQTIVGNAVTIAVSEGRYGNITLHNQSDLNDGLANSLLGGLTTGDPIAVDPLETRLLLLSDLPGVNVSSTLVPSPTAGLSDLLVDVTPGQRITGEVDADNGGNPYTGNIRVGGTVNANNLLGYGDVASLRLLTSGHGLRYGRASYQLEVGRATIGVAYSDLRYELGKQFSGLHANGDAQVATLYGSLPLIRSRNSNLYVALAYDHRTYEDRIELFSSVAKRNADVLTASLYGNRQDSFWGGGNNAFYLAVSHGLLDIQTPWARAADVAGARTDGAYEKVWLNVSRLQHVTDTFSLYGSATAQWASKNLDPYEQLILGGMDGIRAYPQGEAYGDEGYLLYLEGRLLLTGLSARVPGDVHLLGFVDNGGVTVSRNPWNDTSNHRHLSSVGIGLDWTEQGNFSLRTYYAWKLGNESAVSAPDKSGRFWIQAIKYF</sequence>
<comment type="similarity">
    <text evidence="2">Belongs to the TPS (TC 1.B.20) family.</text>
</comment>
<accession>A0A0G9HCC9</accession>
<comment type="subcellular location">
    <subcellularLocation>
        <location evidence="1">Cell outer membrane</location>
    </subcellularLocation>
</comment>
<gene>
    <name evidence="9" type="ORF">BJI69_13655</name>
</gene>
<reference evidence="10" key="1">
    <citation type="submission" date="2016-09" db="EMBL/GenBank/DDBJ databases">
        <authorList>
            <person name="Lysoe E."/>
        </authorList>
    </citation>
    <scope>NUCLEOTIDE SEQUENCE [LARGE SCALE GENOMIC DNA]</scope>
    <source>
        <strain evidence="10">LJ96T</strain>
    </source>
</reference>
<evidence type="ECO:0000256" key="7">
    <source>
        <dbReference type="ARBA" id="ARBA00023136"/>
    </source>
</evidence>
<dbReference type="GO" id="GO:0008320">
    <property type="term" value="F:protein transmembrane transporter activity"/>
    <property type="evidence" value="ECO:0007669"/>
    <property type="project" value="TreeGrafter"/>
</dbReference>
<keyword evidence="3" id="KW-0813">Transport</keyword>
<dbReference type="InterPro" id="IPR051544">
    <property type="entry name" value="TPS_OM_transporter"/>
</dbReference>
<dbReference type="Pfam" id="PF08479">
    <property type="entry name" value="POTRA_2"/>
    <property type="match status" value="1"/>
</dbReference>
<dbReference type="OrthoDB" id="572300at2"/>
<keyword evidence="6" id="KW-0653">Protein transport</keyword>
<proteinExistence type="inferred from homology"/>
<evidence type="ECO:0000313" key="9">
    <source>
        <dbReference type="EMBL" id="APG04834.1"/>
    </source>
</evidence>
<keyword evidence="8" id="KW-0998">Cell outer membrane</keyword>
<evidence type="ECO:0000256" key="3">
    <source>
        <dbReference type="ARBA" id="ARBA00022448"/>
    </source>
</evidence>
<evidence type="ECO:0000256" key="1">
    <source>
        <dbReference type="ARBA" id="ARBA00004442"/>
    </source>
</evidence>
<evidence type="ECO:0000256" key="8">
    <source>
        <dbReference type="ARBA" id="ARBA00023237"/>
    </source>
</evidence>
<dbReference type="PROSITE" id="PS51779">
    <property type="entry name" value="POTRA"/>
    <property type="match status" value="1"/>
</dbReference>
<dbReference type="PATRIC" id="fig|1440763.5.peg.1407"/>
<dbReference type="Gene3D" id="3.10.20.310">
    <property type="entry name" value="membrane protein fhac"/>
    <property type="match status" value="1"/>
</dbReference>
<keyword evidence="4" id="KW-1134">Transmembrane beta strand</keyword>
<evidence type="ECO:0000256" key="4">
    <source>
        <dbReference type="ARBA" id="ARBA00022452"/>
    </source>
</evidence>
<dbReference type="KEGG" id="lrz:BJI69_13655"/>
<keyword evidence="10" id="KW-1185">Reference proteome</keyword>